<keyword evidence="2 3" id="KW-0040">ANK repeat</keyword>
<dbReference type="SUPFAM" id="SSF48403">
    <property type="entry name" value="Ankyrin repeat"/>
    <property type="match status" value="3"/>
</dbReference>
<dbReference type="Pfam" id="PF12796">
    <property type="entry name" value="Ank_2"/>
    <property type="match status" value="1"/>
</dbReference>
<dbReference type="InterPro" id="IPR036770">
    <property type="entry name" value="Ankyrin_rpt-contain_sf"/>
</dbReference>
<feature type="compositionally biased region" description="Acidic residues" evidence="4">
    <location>
        <begin position="596"/>
        <end position="629"/>
    </location>
</feature>
<feature type="region of interest" description="Disordered" evidence="4">
    <location>
        <begin position="1718"/>
        <end position="1748"/>
    </location>
</feature>
<dbReference type="PANTHER" id="PTHR24123">
    <property type="entry name" value="ANKYRIN REPEAT-CONTAINING"/>
    <property type="match status" value="1"/>
</dbReference>
<feature type="repeat" description="ANK" evidence="3">
    <location>
        <begin position="513"/>
        <end position="540"/>
    </location>
</feature>
<feature type="repeat" description="ANK" evidence="3">
    <location>
        <begin position="796"/>
        <end position="821"/>
    </location>
</feature>
<dbReference type="InterPro" id="IPR002110">
    <property type="entry name" value="Ankyrin_rpt"/>
</dbReference>
<protein>
    <recommendedName>
        <fullName evidence="7">Ankyrin repeat protein</fullName>
    </recommendedName>
</protein>
<name>A0AA39WMX8_9PEZI</name>
<dbReference type="PRINTS" id="PR01415">
    <property type="entry name" value="ANKYRIN"/>
</dbReference>
<evidence type="ECO:0000256" key="2">
    <source>
        <dbReference type="ARBA" id="ARBA00023043"/>
    </source>
</evidence>
<feature type="compositionally biased region" description="Basic and acidic residues" evidence="4">
    <location>
        <begin position="1651"/>
        <end position="1661"/>
    </location>
</feature>
<evidence type="ECO:0000256" key="4">
    <source>
        <dbReference type="SAM" id="MobiDB-lite"/>
    </source>
</evidence>
<evidence type="ECO:0000256" key="1">
    <source>
        <dbReference type="ARBA" id="ARBA00022737"/>
    </source>
</evidence>
<dbReference type="PROSITE" id="PS50297">
    <property type="entry name" value="ANK_REP_REGION"/>
    <property type="match status" value="3"/>
</dbReference>
<dbReference type="InterPro" id="IPR051165">
    <property type="entry name" value="Multifunctional_ANK_Repeat"/>
</dbReference>
<dbReference type="PANTHER" id="PTHR24123:SF33">
    <property type="entry name" value="PROTEIN HOS4"/>
    <property type="match status" value="1"/>
</dbReference>
<sequence length="1814" mass="203141">MDLDALPHLPVPPAELVKHIAERPETPLAELVEPYRQYEAYLRQAFAQQPDLEILKDPYVNVLPLFTADTSDIKIRARDLDNESQEEKAKYIMPLPKDLRRPGGSPATVESLKEFQRNFSVFSESSLGGLDWSNVVASGSAVVNCLLPVPEQYSGSNRGLREFYHEKFCPASDIDLFLYGLTEEEAIEKIKAIETQIADSLLTEITTVRTKNAITICSQYPTRHIQIVLRIYKSVSEIVTGFDIDCSGAAYDGEQVPSYENRLSKYSHRGFEIYWPDLDRSRVDPTIFERSFQKTLGLAKLLVLEQLPTPSSRDSYLDKRRLERGRPVIDRFYRNLRSIKGNIKEEYEDEVADWVIEEGVSNYHTFAIPYGPKFHAKKIEKTCYTKDLLLNAEWNQPEDRKVYLHRHPAFFGRFEDVMHDCCGSCPVPTTEDEIKIAEEEQKIYVYGKISFLQDNPGRQEIGSFNPLTENDWTEMAYVGNTARLCQAIVDEDAEHVEDWLSQEGADPNTRDYTGRTPLHLAVTCSTPEVVRLLVNASARLVSRIADGRTALHLAAARGNVEIVKILMDRSNSNEAEFEEKKDQQQQAKLAARGQEAELDEDKMDVDEDSETPEDEDGELVEDPDSEDEGGNQSMATGSFVKVGSKKEAPQPGETVPEDNEEEPDFYDVNIIAWDTPCSALQMAIMAGHDEVVKSLCQDYGADILLPVKFHNQQKKPYAAVLTLALALALPVEKAKSMVTTILSLGASSAQADLNGVTAFDCCVKNNAESVLDTLLEQDKTGVQSAINHTNFAVQSISRTPLQEAIKTGNLSLVLKLLENGAVPTVKFDSWLKAAKQSPIENRLRGFEDNESLFNSMVEHPLVLALKSANPAIALELIDRGADLDVLTTTTHSSLGNRWYGGNWTGQSALDLAQDQLRKLREYKGENGRVSKPVLPEGINTYLDTFKQGTYQHYVVSNHIDLARKHNACQMKLYERDQEFLANDPGAPKKMAAIKNDAAVMEKVVQKMLDKGAKKFSELYPYRDNPQTEAFTDPDEVAPYSYVFSFNMVIDATEARLPAYIELFEAAWSGDLEKIKLLTLTSWDDAKEEAPLSILVCDNQDNNPFSLAFSRGHHDVAKAILEIAAAQYSPREKPKTRYLMGAARDEDSDDDSEVGEGLEMEIYSEIIDDRFTIEDIGKVSMQVTSHHKPQQFGTWQYSAIANNGKMHDPATALHHVIFNNDLKGLKFLLDMWEHFGSQKLDPADTVSGFYSFPSAEFDYAVRLGRTELLVEIIRRTGAGLPLEHLVKDSGVELKETSGYYQGLSVYGKKRKDWAAAGRETAYKPETGTTTPPLITAIRAGCIESVEWFLSDTPLRHYLHFAKSEAAQADERIQHLTQAAGGIDGTITKWLNDYDEEDIICSAVNAPASKKSNEVASYLIKSCPSLVNTITTRSGLRTKAINVGLLKACEIGRVDIAKSLIEAGADLTAKDVNWNNLLHQALGHCPTAEQLKTLLDILDHDAVVHMLKERNNLGDEGRTPLHAWLFRLCQAFPYQREEGVYLEVFNLLLSISPESNKRVLEMLDGAGDTPLHSLVSATNSDYSTISAMIRGVLDVDQGLLFRENAVGRTPAEVAHDRFIANRVAPPPQYQWYSADNGDKPKQVARPTSDYLDQTDKPREHEDASSQARIWNLCLSYLGQDSTSQQGSAKRRLVGLHEANDVAKRLGEKFMSARYRFSLKAKSSEDGSEAGEAGEAGEVEGRRGKRARRRQLGAYMEPLTDRWKLVKEEGDRDTEEDEREEASVAQRSYDRYFAAGLDPLKVSGTRGYFQRQQQSRY</sequence>
<reference evidence="5" key="1">
    <citation type="submission" date="2023-06" db="EMBL/GenBank/DDBJ databases">
        <title>Genome-scale phylogeny and comparative genomics of the fungal order Sordariales.</title>
        <authorList>
            <consortium name="Lawrence Berkeley National Laboratory"/>
            <person name="Hensen N."/>
            <person name="Bonometti L."/>
            <person name="Westerberg I."/>
            <person name="Brannstrom I.O."/>
            <person name="Guillou S."/>
            <person name="Cros-Aarteil S."/>
            <person name="Calhoun S."/>
            <person name="Haridas S."/>
            <person name="Kuo A."/>
            <person name="Mondo S."/>
            <person name="Pangilinan J."/>
            <person name="Riley R."/>
            <person name="LaButti K."/>
            <person name="Andreopoulos B."/>
            <person name="Lipzen A."/>
            <person name="Chen C."/>
            <person name="Yanf M."/>
            <person name="Daum C."/>
            <person name="Ng V."/>
            <person name="Clum A."/>
            <person name="Steindorff A."/>
            <person name="Ohm R."/>
            <person name="Martin F."/>
            <person name="Silar P."/>
            <person name="Natvig D."/>
            <person name="Lalanne C."/>
            <person name="Gautier V."/>
            <person name="Ament-velasquez S.L."/>
            <person name="Kruys A."/>
            <person name="Hutchinson M.I."/>
            <person name="Powell A.J."/>
            <person name="Barry K."/>
            <person name="Miller A.N."/>
            <person name="Grigoriev I.V."/>
            <person name="Debuchy R."/>
            <person name="Gladieux P."/>
            <person name="Thoren M.H."/>
            <person name="Johannesson H."/>
        </authorList>
    </citation>
    <scope>NUCLEOTIDE SEQUENCE</scope>
    <source>
        <strain evidence="5">SMH3391-2</strain>
    </source>
</reference>
<comment type="caution">
    <text evidence="5">The sequence shown here is derived from an EMBL/GenBank/DDBJ whole genome shotgun (WGS) entry which is preliminary data.</text>
</comment>
<evidence type="ECO:0000313" key="5">
    <source>
        <dbReference type="EMBL" id="KAK0618316.1"/>
    </source>
</evidence>
<feature type="region of interest" description="Disordered" evidence="4">
    <location>
        <begin position="574"/>
        <end position="663"/>
    </location>
</feature>
<accession>A0AA39WMX8</accession>
<keyword evidence="1" id="KW-0677">Repeat</keyword>
<dbReference type="PROSITE" id="PS50088">
    <property type="entry name" value="ANK_REPEAT"/>
    <property type="match status" value="3"/>
</dbReference>
<evidence type="ECO:0000256" key="3">
    <source>
        <dbReference type="PROSITE-ProRule" id="PRU00023"/>
    </source>
</evidence>
<feature type="region of interest" description="Disordered" evidence="4">
    <location>
        <begin position="1630"/>
        <end position="1662"/>
    </location>
</feature>
<proteinExistence type="predicted"/>
<evidence type="ECO:0008006" key="7">
    <source>
        <dbReference type="Google" id="ProtNLM"/>
    </source>
</evidence>
<dbReference type="Proteomes" id="UP001174934">
    <property type="component" value="Unassembled WGS sequence"/>
</dbReference>
<gene>
    <name evidence="5" type="ORF">B0T17DRAFT_509862</name>
</gene>
<keyword evidence="6" id="KW-1185">Reference proteome</keyword>
<feature type="repeat" description="ANK" evidence="3">
    <location>
        <begin position="546"/>
        <end position="578"/>
    </location>
</feature>
<evidence type="ECO:0000313" key="6">
    <source>
        <dbReference type="Proteomes" id="UP001174934"/>
    </source>
</evidence>
<organism evidence="5 6">
    <name type="scientific">Bombardia bombarda</name>
    <dbReference type="NCBI Taxonomy" id="252184"/>
    <lineage>
        <taxon>Eukaryota</taxon>
        <taxon>Fungi</taxon>
        <taxon>Dikarya</taxon>
        <taxon>Ascomycota</taxon>
        <taxon>Pezizomycotina</taxon>
        <taxon>Sordariomycetes</taxon>
        <taxon>Sordariomycetidae</taxon>
        <taxon>Sordariales</taxon>
        <taxon>Lasiosphaeriaceae</taxon>
        <taxon>Bombardia</taxon>
    </lineage>
</organism>
<dbReference type="SMART" id="SM00248">
    <property type="entry name" value="ANK"/>
    <property type="match status" value="11"/>
</dbReference>
<dbReference type="EMBL" id="JAULSR010000005">
    <property type="protein sequence ID" value="KAK0618316.1"/>
    <property type="molecule type" value="Genomic_DNA"/>
</dbReference>
<dbReference type="Gene3D" id="1.25.40.20">
    <property type="entry name" value="Ankyrin repeat-containing domain"/>
    <property type="match status" value="4"/>
</dbReference>